<sequence>MCHTRNWLYFSCLDNPVSTELLKLAHTVAKLAGSHLMNRPSSFTFTEKSSAVDFATQMDQQAEELIVREILNSRPDDGIIAEEGAARASKSGITWVIDPLDGTVNYLYGLPGWNVSIAAKDKDGVLVGVVYAPSINGLWSAVRGGDATYNGEKIKCNDPVTLDKALLSTGFAYDLDLRSTQGQVISNLLPRIRDLRRNGAAAVDLCYVAMGSLDGFFEASLNEWDHAAGGLIATQAGAVISGRAGGPANKDLVVCAGPALHAQLLPLI</sequence>
<dbReference type="Pfam" id="PF00459">
    <property type="entry name" value="Inositol_P"/>
    <property type="match status" value="1"/>
</dbReference>
<dbReference type="InterPro" id="IPR020583">
    <property type="entry name" value="Inositol_monoP_metal-BS"/>
</dbReference>
<evidence type="ECO:0000313" key="10">
    <source>
        <dbReference type="Proteomes" id="UP000217210"/>
    </source>
</evidence>
<dbReference type="PROSITE" id="PS00629">
    <property type="entry name" value="IMP_1"/>
    <property type="match status" value="1"/>
</dbReference>
<feature type="binding site" evidence="7">
    <location>
        <position position="98"/>
    </location>
    <ligand>
        <name>Mg(2+)</name>
        <dbReference type="ChEBI" id="CHEBI:18420"/>
        <label>1</label>
        <note>catalytic</note>
    </ligand>
</feature>
<dbReference type="GO" id="GO:0007165">
    <property type="term" value="P:signal transduction"/>
    <property type="evidence" value="ECO:0007669"/>
    <property type="project" value="TreeGrafter"/>
</dbReference>
<evidence type="ECO:0000256" key="5">
    <source>
        <dbReference type="ARBA" id="ARBA00022801"/>
    </source>
</evidence>
<feature type="binding site" evidence="7">
    <location>
        <position position="101"/>
    </location>
    <ligand>
        <name>Mg(2+)</name>
        <dbReference type="ChEBI" id="CHEBI:18420"/>
        <label>1</label>
        <note>catalytic</note>
    </ligand>
</feature>
<comment type="cofactor">
    <cofactor evidence="2 7 8">
        <name>Mg(2+)</name>
        <dbReference type="ChEBI" id="CHEBI:18420"/>
    </cofactor>
</comment>
<dbReference type="CDD" id="cd01639">
    <property type="entry name" value="IMPase"/>
    <property type="match status" value="1"/>
</dbReference>
<evidence type="ECO:0000256" key="1">
    <source>
        <dbReference type="ARBA" id="ARBA00001033"/>
    </source>
</evidence>
<dbReference type="EC" id="3.1.3.25" evidence="8"/>
<evidence type="ECO:0000313" key="9">
    <source>
        <dbReference type="EMBL" id="ASY23735.1"/>
    </source>
</evidence>
<dbReference type="AlphaFoldDB" id="A0A249L466"/>
<comment type="catalytic activity">
    <reaction evidence="1 8">
        <text>a myo-inositol phosphate + H2O = myo-inositol + phosphate</text>
        <dbReference type="Rhea" id="RHEA:24056"/>
        <dbReference type="ChEBI" id="CHEBI:15377"/>
        <dbReference type="ChEBI" id="CHEBI:17268"/>
        <dbReference type="ChEBI" id="CHEBI:43474"/>
        <dbReference type="ChEBI" id="CHEBI:84139"/>
        <dbReference type="EC" id="3.1.3.25"/>
    </reaction>
</comment>
<evidence type="ECO:0000256" key="4">
    <source>
        <dbReference type="ARBA" id="ARBA00022723"/>
    </source>
</evidence>
<dbReference type="Gene3D" id="3.40.190.80">
    <property type="match status" value="1"/>
</dbReference>
<name>A0A249L466_9ACTN</name>
<dbReference type="EMBL" id="CP016779">
    <property type="protein sequence ID" value="ASY23735.1"/>
    <property type="molecule type" value="Genomic_DNA"/>
</dbReference>
<dbReference type="InterPro" id="IPR033942">
    <property type="entry name" value="IMPase"/>
</dbReference>
<feature type="binding site" evidence="7">
    <location>
        <position position="82"/>
    </location>
    <ligand>
        <name>Mg(2+)</name>
        <dbReference type="ChEBI" id="CHEBI:18420"/>
        <label>1</label>
        <note>catalytic</note>
    </ligand>
</feature>
<feature type="binding site" evidence="7">
    <location>
        <position position="225"/>
    </location>
    <ligand>
        <name>Mg(2+)</name>
        <dbReference type="ChEBI" id="CHEBI:18420"/>
        <label>1</label>
        <note>catalytic</note>
    </ligand>
</feature>
<accession>A0A249L466</accession>
<keyword evidence="5 8" id="KW-0378">Hydrolase</keyword>
<protein>
    <recommendedName>
        <fullName evidence="8">Inositol-1-monophosphatase</fullName>
        <ecNumber evidence="8">3.1.3.25</ecNumber>
    </recommendedName>
</protein>
<dbReference type="PRINTS" id="PR00377">
    <property type="entry name" value="IMPHPHTASES"/>
</dbReference>
<gene>
    <name evidence="9" type="ORF">B1sIIB91_02215</name>
</gene>
<dbReference type="Proteomes" id="UP000217210">
    <property type="component" value="Chromosome"/>
</dbReference>
<evidence type="ECO:0000256" key="2">
    <source>
        <dbReference type="ARBA" id="ARBA00001946"/>
    </source>
</evidence>
<evidence type="ECO:0000256" key="8">
    <source>
        <dbReference type="RuleBase" id="RU364068"/>
    </source>
</evidence>
<dbReference type="PROSITE" id="PS00630">
    <property type="entry name" value="IMP_2"/>
    <property type="match status" value="1"/>
</dbReference>
<organism evidence="9 10">
    <name type="scientific">Candidatus Nanopelagicus abundans</name>
    <dbReference type="NCBI Taxonomy" id="1884916"/>
    <lineage>
        <taxon>Bacteria</taxon>
        <taxon>Bacillati</taxon>
        <taxon>Actinomycetota</taxon>
        <taxon>Actinomycetes</taxon>
        <taxon>Candidatus Nanopelagicales</taxon>
        <taxon>Candidatus Nanopelagicaceae</taxon>
        <taxon>Candidatus Nanopelagicus</taxon>
    </lineage>
</organism>
<proteinExistence type="inferred from homology"/>
<dbReference type="SUPFAM" id="SSF56655">
    <property type="entry name" value="Carbohydrate phosphatase"/>
    <property type="match status" value="1"/>
</dbReference>
<reference evidence="9 10" key="1">
    <citation type="submission" date="2016-07" db="EMBL/GenBank/DDBJ databases">
        <title>High microdiversification within the ubiquitous acI lineage of Actinobacteria.</title>
        <authorList>
            <person name="Neuenschwander S.M."/>
            <person name="Salcher M."/>
            <person name="Ghai R."/>
            <person name="Pernthaler J."/>
        </authorList>
    </citation>
    <scope>NUCLEOTIDE SEQUENCE [LARGE SCALE GENOMIC DNA]</scope>
    <source>
        <strain evidence="9">MMS-IIB-91</strain>
    </source>
</reference>
<keyword evidence="6 7" id="KW-0460">Magnesium</keyword>
<keyword evidence="10" id="KW-1185">Reference proteome</keyword>
<dbReference type="GO" id="GO:0008934">
    <property type="term" value="F:inositol monophosphate 1-phosphatase activity"/>
    <property type="evidence" value="ECO:0007669"/>
    <property type="project" value="InterPro"/>
</dbReference>
<evidence type="ECO:0000256" key="3">
    <source>
        <dbReference type="ARBA" id="ARBA00009759"/>
    </source>
</evidence>
<dbReference type="GO" id="GO:0046872">
    <property type="term" value="F:metal ion binding"/>
    <property type="evidence" value="ECO:0007669"/>
    <property type="project" value="UniProtKB-KW"/>
</dbReference>
<dbReference type="PANTHER" id="PTHR20854:SF4">
    <property type="entry name" value="INOSITOL-1-MONOPHOSPHATASE-RELATED"/>
    <property type="match status" value="1"/>
</dbReference>
<comment type="similarity">
    <text evidence="3 8">Belongs to the inositol monophosphatase superfamily.</text>
</comment>
<dbReference type="KEGG" id="nab:B1sIIB91_02215"/>
<dbReference type="InterPro" id="IPR020550">
    <property type="entry name" value="Inositol_monophosphatase_CS"/>
</dbReference>
<dbReference type="GO" id="GO:0006020">
    <property type="term" value="P:inositol metabolic process"/>
    <property type="evidence" value="ECO:0007669"/>
    <property type="project" value="TreeGrafter"/>
</dbReference>
<evidence type="ECO:0000256" key="7">
    <source>
        <dbReference type="PIRSR" id="PIRSR600760-2"/>
    </source>
</evidence>
<feature type="binding site" evidence="7">
    <location>
        <position position="100"/>
    </location>
    <ligand>
        <name>Mg(2+)</name>
        <dbReference type="ChEBI" id="CHEBI:18420"/>
        <label>1</label>
        <note>catalytic</note>
    </ligand>
</feature>
<dbReference type="PANTHER" id="PTHR20854">
    <property type="entry name" value="INOSITOL MONOPHOSPHATASE"/>
    <property type="match status" value="1"/>
</dbReference>
<keyword evidence="4 7" id="KW-0479">Metal-binding</keyword>
<dbReference type="GO" id="GO:0046854">
    <property type="term" value="P:phosphatidylinositol phosphate biosynthetic process"/>
    <property type="evidence" value="ECO:0007669"/>
    <property type="project" value="InterPro"/>
</dbReference>
<dbReference type="Gene3D" id="3.30.540.10">
    <property type="entry name" value="Fructose-1,6-Bisphosphatase, subunit A, domain 1"/>
    <property type="match status" value="1"/>
</dbReference>
<dbReference type="InterPro" id="IPR000760">
    <property type="entry name" value="Inositol_monophosphatase-like"/>
</dbReference>
<evidence type="ECO:0000256" key="6">
    <source>
        <dbReference type="ARBA" id="ARBA00022842"/>
    </source>
</evidence>